<sequence>MVENVFLHVNRWRGMVPRYAKNSASFLAAVQILCLALWLNTS</sequence>
<accession>A0A1N6MX56</accession>
<gene>
    <name evidence="2" type="ORF">XIS1_210005</name>
</gene>
<name>A0A1N6MX56_9GAMM</name>
<keyword evidence="1" id="KW-0812">Transmembrane</keyword>
<keyword evidence="1" id="KW-1133">Transmembrane helix</keyword>
<organism evidence="2 3">
    <name type="scientific">Xenorhabdus innexi</name>
    <dbReference type="NCBI Taxonomy" id="290109"/>
    <lineage>
        <taxon>Bacteria</taxon>
        <taxon>Pseudomonadati</taxon>
        <taxon>Pseudomonadota</taxon>
        <taxon>Gammaproteobacteria</taxon>
        <taxon>Enterobacterales</taxon>
        <taxon>Morganellaceae</taxon>
        <taxon>Xenorhabdus</taxon>
    </lineage>
</organism>
<protein>
    <submittedName>
        <fullName evidence="2">Transposase</fullName>
    </submittedName>
</protein>
<keyword evidence="1" id="KW-0472">Membrane</keyword>
<dbReference type="EMBL" id="FTLG01000124">
    <property type="protein sequence ID" value="SIP73421.1"/>
    <property type="molecule type" value="Genomic_DNA"/>
</dbReference>
<feature type="transmembrane region" description="Helical" evidence="1">
    <location>
        <begin position="20"/>
        <end position="39"/>
    </location>
</feature>
<evidence type="ECO:0000313" key="3">
    <source>
        <dbReference type="Proteomes" id="UP000196435"/>
    </source>
</evidence>
<dbReference type="Proteomes" id="UP000196435">
    <property type="component" value="Unassembled WGS sequence"/>
</dbReference>
<dbReference type="AlphaFoldDB" id="A0A1N6MX56"/>
<reference evidence="3" key="1">
    <citation type="submission" date="2016-12" db="EMBL/GenBank/DDBJ databases">
        <authorList>
            <person name="Gaudriault S."/>
        </authorList>
    </citation>
    <scope>NUCLEOTIDE SEQUENCE [LARGE SCALE GENOMIC DNA]</scope>
    <source>
        <strain evidence="3">HGB1681 (deposited as PTA-6826 in the American Type Culture Collection)</strain>
    </source>
</reference>
<proteinExistence type="predicted"/>
<evidence type="ECO:0000313" key="2">
    <source>
        <dbReference type="EMBL" id="SIP73421.1"/>
    </source>
</evidence>
<evidence type="ECO:0000256" key="1">
    <source>
        <dbReference type="SAM" id="Phobius"/>
    </source>
</evidence>